<gene>
    <name evidence="1" type="ORF">ISF_05889</name>
</gene>
<organism evidence="1 2">
    <name type="scientific">Cordyceps fumosorosea (strain ARSEF 2679)</name>
    <name type="common">Isaria fumosorosea</name>
    <dbReference type="NCBI Taxonomy" id="1081104"/>
    <lineage>
        <taxon>Eukaryota</taxon>
        <taxon>Fungi</taxon>
        <taxon>Dikarya</taxon>
        <taxon>Ascomycota</taxon>
        <taxon>Pezizomycotina</taxon>
        <taxon>Sordariomycetes</taxon>
        <taxon>Hypocreomycetidae</taxon>
        <taxon>Hypocreales</taxon>
        <taxon>Cordycipitaceae</taxon>
        <taxon>Cordyceps</taxon>
    </lineage>
</organism>
<dbReference type="RefSeq" id="XP_018703521.1">
    <property type="nucleotide sequence ID" value="XM_018849494.1"/>
</dbReference>
<reference evidence="1 2" key="1">
    <citation type="journal article" date="2016" name="Genome Biol. Evol.">
        <title>Divergent and convergent evolution of fungal pathogenicity.</title>
        <authorList>
            <person name="Shang Y."/>
            <person name="Xiao G."/>
            <person name="Zheng P."/>
            <person name="Cen K."/>
            <person name="Zhan S."/>
            <person name="Wang C."/>
        </authorList>
    </citation>
    <scope>NUCLEOTIDE SEQUENCE [LARGE SCALE GENOMIC DNA]</scope>
    <source>
        <strain evidence="1 2">ARSEF 2679</strain>
    </source>
</reference>
<dbReference type="OrthoDB" id="6730379at2759"/>
<evidence type="ECO:0000313" key="2">
    <source>
        <dbReference type="Proteomes" id="UP000076744"/>
    </source>
</evidence>
<comment type="caution">
    <text evidence="1">The sequence shown here is derived from an EMBL/GenBank/DDBJ whole genome shotgun (WGS) entry which is preliminary data.</text>
</comment>
<accession>A0A167TQT3</accession>
<dbReference type="GeneID" id="30022181"/>
<dbReference type="AlphaFoldDB" id="A0A167TQT3"/>
<dbReference type="Proteomes" id="UP000076744">
    <property type="component" value="Unassembled WGS sequence"/>
</dbReference>
<keyword evidence="2" id="KW-1185">Reference proteome</keyword>
<dbReference type="EMBL" id="AZHB01000014">
    <property type="protein sequence ID" value="OAA60850.1"/>
    <property type="molecule type" value="Genomic_DNA"/>
</dbReference>
<dbReference type="STRING" id="1081104.A0A167TQT3"/>
<evidence type="ECO:0000313" key="1">
    <source>
        <dbReference type="EMBL" id="OAA60850.1"/>
    </source>
</evidence>
<sequence>MSPMSSIRQYGAPDLLTLTYCRTAMLARDLFGGYQPSGVNAWDLKSWGDVINDDLHRVLDVVALPPSHVQQSDLIAVHPYDGTARLNFERQHEQLSALVQGLYAAQAFREHFPQWVTQPYGMLSSPCADGDVACISVEACQRLAPFLARADDLIHKE</sequence>
<protein>
    <submittedName>
        <fullName evidence="1">Uncharacterized protein</fullName>
    </submittedName>
</protein>
<proteinExistence type="predicted"/>
<name>A0A167TQT3_CORFA</name>